<accession>A0A2P5CWA5</accession>
<feature type="non-terminal residue" evidence="2">
    <location>
        <position position="1"/>
    </location>
</feature>
<reference evidence="3" key="1">
    <citation type="submission" date="2016-06" db="EMBL/GenBank/DDBJ databases">
        <title>Parallel loss of symbiosis genes in relatives of nitrogen-fixing non-legume Parasponia.</title>
        <authorList>
            <person name="Van Velzen R."/>
            <person name="Holmer R."/>
            <person name="Bu F."/>
            <person name="Rutten L."/>
            <person name="Van Zeijl A."/>
            <person name="Liu W."/>
            <person name="Santuari L."/>
            <person name="Cao Q."/>
            <person name="Sharma T."/>
            <person name="Shen D."/>
            <person name="Roswanjaya Y."/>
            <person name="Wardhani T."/>
            <person name="Kalhor M.S."/>
            <person name="Jansen J."/>
            <person name="Van den Hoogen J."/>
            <person name="Gungor B."/>
            <person name="Hartog M."/>
            <person name="Hontelez J."/>
            <person name="Verver J."/>
            <person name="Yang W.-C."/>
            <person name="Schijlen E."/>
            <person name="Repin R."/>
            <person name="Schilthuizen M."/>
            <person name="Schranz E."/>
            <person name="Heidstra R."/>
            <person name="Miyata K."/>
            <person name="Fedorova E."/>
            <person name="Kohlen W."/>
            <person name="Bisseling T."/>
            <person name="Smit S."/>
            <person name="Geurts R."/>
        </authorList>
    </citation>
    <scope>NUCLEOTIDE SEQUENCE [LARGE SCALE GENOMIC DNA]</scope>
    <source>
        <strain evidence="3">cv. RG33-2</strain>
    </source>
</reference>
<evidence type="ECO:0000313" key="3">
    <source>
        <dbReference type="Proteomes" id="UP000237000"/>
    </source>
</evidence>
<proteinExistence type="predicted"/>
<keyword evidence="1" id="KW-0472">Membrane</keyword>
<dbReference type="EMBL" id="JXTC01000321">
    <property type="protein sequence ID" value="PON65338.1"/>
    <property type="molecule type" value="Genomic_DNA"/>
</dbReference>
<evidence type="ECO:0000256" key="1">
    <source>
        <dbReference type="SAM" id="Phobius"/>
    </source>
</evidence>
<organism evidence="2 3">
    <name type="scientific">Trema orientale</name>
    <name type="common">Charcoal tree</name>
    <name type="synonym">Celtis orientalis</name>
    <dbReference type="NCBI Taxonomy" id="63057"/>
    <lineage>
        <taxon>Eukaryota</taxon>
        <taxon>Viridiplantae</taxon>
        <taxon>Streptophyta</taxon>
        <taxon>Embryophyta</taxon>
        <taxon>Tracheophyta</taxon>
        <taxon>Spermatophyta</taxon>
        <taxon>Magnoliopsida</taxon>
        <taxon>eudicotyledons</taxon>
        <taxon>Gunneridae</taxon>
        <taxon>Pentapetalae</taxon>
        <taxon>rosids</taxon>
        <taxon>fabids</taxon>
        <taxon>Rosales</taxon>
        <taxon>Cannabaceae</taxon>
        <taxon>Trema</taxon>
    </lineage>
</organism>
<name>A0A2P5CWA5_TREOI</name>
<gene>
    <name evidence="2" type="ORF">TorRG33x02_271040</name>
</gene>
<keyword evidence="3" id="KW-1185">Reference proteome</keyword>
<dbReference type="Proteomes" id="UP000237000">
    <property type="component" value="Unassembled WGS sequence"/>
</dbReference>
<protein>
    <submittedName>
        <fullName evidence="2">Uncharacterized protein</fullName>
    </submittedName>
</protein>
<evidence type="ECO:0000313" key="2">
    <source>
        <dbReference type="EMBL" id="PON65338.1"/>
    </source>
</evidence>
<feature type="transmembrane region" description="Helical" evidence="1">
    <location>
        <begin position="111"/>
        <end position="136"/>
    </location>
</feature>
<sequence length="171" mass="19556">YIETKELYYNTMKSQRRILKKISHTRNRINRQTLETPYWILNWVVFGHGGTTLTLSRLLIPFFWVLLGSVEEDPPWKQTEDFSAIYLNIIVFTNLFFAGKTLPVLGLNSSFFMMVLSSGFGLTSFSSGFGFIFMMVSTSEIFLAAISLCLDLCGWELPGSNVLRCSAFWCV</sequence>
<keyword evidence="1" id="KW-1133">Transmembrane helix</keyword>
<feature type="transmembrane region" description="Helical" evidence="1">
    <location>
        <begin position="82"/>
        <end position="99"/>
    </location>
</feature>
<dbReference type="OrthoDB" id="10421889at2759"/>
<keyword evidence="1" id="KW-0812">Transmembrane</keyword>
<feature type="transmembrane region" description="Helical" evidence="1">
    <location>
        <begin position="40"/>
        <end position="70"/>
    </location>
</feature>
<dbReference type="AlphaFoldDB" id="A0A2P5CWA5"/>
<dbReference type="InParanoid" id="A0A2P5CWA5"/>
<comment type="caution">
    <text evidence="2">The sequence shown here is derived from an EMBL/GenBank/DDBJ whole genome shotgun (WGS) entry which is preliminary data.</text>
</comment>